<keyword evidence="3" id="KW-1185">Reference proteome</keyword>
<evidence type="ECO:0000256" key="1">
    <source>
        <dbReference type="SAM" id="Phobius"/>
    </source>
</evidence>
<name>A0AAE1C6B3_9PEZI</name>
<proteinExistence type="predicted"/>
<protein>
    <submittedName>
        <fullName evidence="2">Uncharacterized protein</fullName>
    </submittedName>
</protein>
<gene>
    <name evidence="2" type="ORF">LTR78_000137</name>
</gene>
<comment type="caution">
    <text evidence="2">The sequence shown here is derived from an EMBL/GenBank/DDBJ whole genome shotgun (WGS) entry which is preliminary data.</text>
</comment>
<reference evidence="2" key="1">
    <citation type="submission" date="2023-07" db="EMBL/GenBank/DDBJ databases">
        <title>Black Yeasts Isolated from many extreme environments.</title>
        <authorList>
            <person name="Coleine C."/>
            <person name="Stajich J.E."/>
            <person name="Selbmann L."/>
        </authorList>
    </citation>
    <scope>NUCLEOTIDE SEQUENCE</scope>
    <source>
        <strain evidence="2">CCFEE 5485</strain>
    </source>
</reference>
<feature type="transmembrane region" description="Helical" evidence="1">
    <location>
        <begin position="33"/>
        <end position="58"/>
    </location>
</feature>
<keyword evidence="1" id="KW-0472">Membrane</keyword>
<accession>A0AAE1C6B3</accession>
<dbReference type="Proteomes" id="UP001274830">
    <property type="component" value="Unassembled WGS sequence"/>
</dbReference>
<dbReference type="EMBL" id="JAUTXT010000001">
    <property type="protein sequence ID" value="KAK3679761.1"/>
    <property type="molecule type" value="Genomic_DNA"/>
</dbReference>
<evidence type="ECO:0000313" key="3">
    <source>
        <dbReference type="Proteomes" id="UP001274830"/>
    </source>
</evidence>
<keyword evidence="1" id="KW-1133">Transmembrane helix</keyword>
<keyword evidence="1" id="KW-0812">Transmembrane</keyword>
<evidence type="ECO:0000313" key="2">
    <source>
        <dbReference type="EMBL" id="KAK3679761.1"/>
    </source>
</evidence>
<organism evidence="2 3">
    <name type="scientific">Recurvomyces mirabilis</name>
    <dbReference type="NCBI Taxonomy" id="574656"/>
    <lineage>
        <taxon>Eukaryota</taxon>
        <taxon>Fungi</taxon>
        <taxon>Dikarya</taxon>
        <taxon>Ascomycota</taxon>
        <taxon>Pezizomycotina</taxon>
        <taxon>Dothideomycetes</taxon>
        <taxon>Dothideomycetidae</taxon>
        <taxon>Mycosphaerellales</taxon>
        <taxon>Teratosphaeriaceae</taxon>
        <taxon>Recurvomyces</taxon>
    </lineage>
</organism>
<sequence length="143" mass="15860">MHQPSHEQYPRQILKSNILPQPRQGFDMHHQNILLAIVVLLIAISAAIPVTGSLVISISSVEIVERKPHLQSPLPNQSSCVAHDYSLSSATYTVQVGIDYADLHGCASIWETLKSVVGHGESGGIHDENYKCWKGDWKDQLRL</sequence>
<dbReference type="AlphaFoldDB" id="A0AAE1C6B3"/>